<feature type="compositionally biased region" description="Polar residues" evidence="1">
    <location>
        <begin position="1"/>
        <end position="10"/>
    </location>
</feature>
<dbReference type="AlphaFoldDB" id="A0A0D2BTS1"/>
<evidence type="ECO:0000313" key="3">
    <source>
        <dbReference type="Proteomes" id="UP000054466"/>
    </source>
</evidence>
<dbReference type="OrthoDB" id="5387895at2759"/>
<dbReference type="HOGENOM" id="CLU_086711_0_0_1"/>
<protein>
    <submittedName>
        <fullName evidence="2">Uncharacterized protein</fullName>
    </submittedName>
</protein>
<keyword evidence="3" id="KW-1185">Reference proteome</keyword>
<evidence type="ECO:0000256" key="1">
    <source>
        <dbReference type="SAM" id="MobiDB-lite"/>
    </source>
</evidence>
<organism evidence="2 3">
    <name type="scientific">Cladophialophora immunda</name>
    <dbReference type="NCBI Taxonomy" id="569365"/>
    <lineage>
        <taxon>Eukaryota</taxon>
        <taxon>Fungi</taxon>
        <taxon>Dikarya</taxon>
        <taxon>Ascomycota</taxon>
        <taxon>Pezizomycotina</taxon>
        <taxon>Eurotiomycetes</taxon>
        <taxon>Chaetothyriomycetidae</taxon>
        <taxon>Chaetothyriales</taxon>
        <taxon>Herpotrichiellaceae</taxon>
        <taxon>Cladophialophora</taxon>
    </lineage>
</organism>
<proteinExistence type="predicted"/>
<evidence type="ECO:0000313" key="2">
    <source>
        <dbReference type="EMBL" id="KIW21825.1"/>
    </source>
</evidence>
<sequence length="277" mass="30574">MSVSSESSPATPLPLVPDFDSTPFGQRKRDARDIVSSFDRNDLPSEFCPDTYKRITVGQAKRPSSEWTITGDLPRTIMTWMVHDPNGWALLNKCLPMKLRTKLFVEKLQRRFQHEFDRYDEVLDATQHLLAAPAWSPEDIRSTVIQIAANINSLAAAARLDLDERPDGPGGTAHVLLEALKGVCLRSKTIPAAPTQQGGARTESEISLYDIMIRRPLEGHSTVILEALEKVSKTSPGSLNNMGAQFRLVGDLMPTADAASTFWLRFRGLSAQAGAVF</sequence>
<dbReference type="Proteomes" id="UP000054466">
    <property type="component" value="Unassembled WGS sequence"/>
</dbReference>
<feature type="region of interest" description="Disordered" evidence="1">
    <location>
        <begin position="1"/>
        <end position="28"/>
    </location>
</feature>
<accession>A0A0D2BTS1</accession>
<name>A0A0D2BTS1_9EURO</name>
<dbReference type="RefSeq" id="XP_016242041.1">
    <property type="nucleotide sequence ID" value="XM_016400314.1"/>
</dbReference>
<dbReference type="EMBL" id="KN847156">
    <property type="protein sequence ID" value="KIW21825.1"/>
    <property type="molecule type" value="Genomic_DNA"/>
</dbReference>
<gene>
    <name evidence="2" type="ORF">PV07_12752</name>
</gene>
<reference evidence="2 3" key="1">
    <citation type="submission" date="2015-01" db="EMBL/GenBank/DDBJ databases">
        <title>The Genome Sequence of Cladophialophora immunda CBS83496.</title>
        <authorList>
            <consortium name="The Broad Institute Genomics Platform"/>
            <person name="Cuomo C."/>
            <person name="de Hoog S."/>
            <person name="Gorbushina A."/>
            <person name="Stielow B."/>
            <person name="Teixiera M."/>
            <person name="Abouelleil A."/>
            <person name="Chapman S.B."/>
            <person name="Priest M."/>
            <person name="Young S.K."/>
            <person name="Wortman J."/>
            <person name="Nusbaum C."/>
            <person name="Birren B."/>
        </authorList>
    </citation>
    <scope>NUCLEOTIDE SEQUENCE [LARGE SCALE GENOMIC DNA]</scope>
    <source>
        <strain evidence="2 3">CBS 83496</strain>
    </source>
</reference>
<dbReference type="VEuPathDB" id="FungiDB:PV07_12752"/>
<dbReference type="GeneID" id="27351946"/>